<dbReference type="PROSITE" id="PS51379">
    <property type="entry name" value="4FE4S_FER_2"/>
    <property type="match status" value="1"/>
</dbReference>
<keyword evidence="3" id="KW-0479">Metal-binding</keyword>
<dbReference type="SUPFAM" id="SSF142019">
    <property type="entry name" value="Nqo1 FMN-binding domain-like"/>
    <property type="match status" value="1"/>
</dbReference>
<keyword evidence="2" id="KW-0004">4Fe-4S</keyword>
<dbReference type="RefSeq" id="WP_206708444.1">
    <property type="nucleotide sequence ID" value="NZ_CP059066.1"/>
</dbReference>
<dbReference type="InterPro" id="IPR017054">
    <property type="entry name" value="PduS"/>
</dbReference>
<keyword evidence="7" id="KW-0411">Iron-sulfur</keyword>
<dbReference type="PANTHER" id="PTHR43034:SF2">
    <property type="entry name" value="ION-TRANSLOCATING OXIDOREDUCTASE COMPLEX SUBUNIT C"/>
    <property type="match status" value="1"/>
</dbReference>
<evidence type="ECO:0000256" key="6">
    <source>
        <dbReference type="ARBA" id="ARBA00023004"/>
    </source>
</evidence>
<evidence type="ECO:0000256" key="3">
    <source>
        <dbReference type="ARBA" id="ARBA00022723"/>
    </source>
</evidence>
<evidence type="ECO:0000256" key="1">
    <source>
        <dbReference type="ARBA" id="ARBA00022448"/>
    </source>
</evidence>
<evidence type="ECO:0000313" key="9">
    <source>
        <dbReference type="EMBL" id="QSQ08214.1"/>
    </source>
</evidence>
<feature type="domain" description="4Fe-4S ferredoxin-type" evidence="8">
    <location>
        <begin position="244"/>
        <end position="273"/>
    </location>
</feature>
<evidence type="ECO:0000256" key="7">
    <source>
        <dbReference type="ARBA" id="ARBA00023014"/>
    </source>
</evidence>
<protein>
    <submittedName>
        <fullName evidence="9">Electron transport complex subunit RnfC</fullName>
    </submittedName>
</protein>
<dbReference type="InterPro" id="IPR037225">
    <property type="entry name" value="Nuo51_FMN-bd_sf"/>
</dbReference>
<proteinExistence type="predicted"/>
<dbReference type="PANTHER" id="PTHR43034">
    <property type="entry name" value="ION-TRANSLOCATING OXIDOREDUCTASE COMPLEX SUBUNIT C"/>
    <property type="match status" value="1"/>
</dbReference>
<reference evidence="9" key="1">
    <citation type="submission" date="2020-07" db="EMBL/GenBank/DDBJ databases">
        <title>Koleobacter methoxysyntrophicus gen. nov., sp. nov., a novel anaerobic bacterium isolated from deep subsurface oil field and proposal of Koleobacterales ord. nov. in the phylum Firmicutes.</title>
        <authorList>
            <person name="Sakamoto S."/>
            <person name="Tamaki H."/>
        </authorList>
    </citation>
    <scope>NUCLEOTIDE SEQUENCE</scope>
    <source>
        <strain evidence="9">NRmbB1</strain>
    </source>
</reference>
<dbReference type="AlphaFoldDB" id="A0A8A0RKI0"/>
<evidence type="ECO:0000256" key="4">
    <source>
        <dbReference type="ARBA" id="ARBA00022737"/>
    </source>
</evidence>
<gene>
    <name evidence="9" type="primary">rnfC_1</name>
    <name evidence="9" type="ORF">H0A61_00534</name>
</gene>
<dbReference type="GO" id="GO:0051539">
    <property type="term" value="F:4 iron, 4 sulfur cluster binding"/>
    <property type="evidence" value="ECO:0007669"/>
    <property type="project" value="UniProtKB-KW"/>
</dbReference>
<dbReference type="Gene3D" id="3.40.50.11540">
    <property type="entry name" value="NADH-ubiquinone oxidoreductase 51kDa subunit"/>
    <property type="match status" value="1"/>
</dbReference>
<dbReference type="Pfam" id="PF01512">
    <property type="entry name" value="Complex1_51K"/>
    <property type="match status" value="1"/>
</dbReference>
<dbReference type="Proteomes" id="UP000662904">
    <property type="component" value="Chromosome"/>
</dbReference>
<keyword evidence="4" id="KW-0677">Repeat</keyword>
<dbReference type="InterPro" id="IPR011538">
    <property type="entry name" value="Nuo51_FMN-bd"/>
</dbReference>
<dbReference type="KEGG" id="kme:H0A61_00534"/>
<sequence length="444" mass="48259">MPGNLSHAVKEAGVIGAGGAGFPTHVKLDSKVEYVIVNGAECEPLIRVDQQLMGKYPEDLLNALKAVVKEVGAVNGIIALKSKYREAVKLLKNMAASYENIKIFELGNFYPAGDEQVLVYEVTGRIVNEGGIPLNVGAVVINVETLLNISNALKGQPVTEKYVTVAGWVKHPSTFKVPVGTAYNLLIEEAGGPLGESFSIIDGGPMMGKITDDPNQSVIKTTKGIIVLPADHPLVLKKKQKIQTSIKLAKSVCCQCRLCTDICPRYLLGHSIEPHKIMRTVSNSVNDVESLTQAFLCSECALCEAYACIMDLSPKKVNQMLKEIFKNNNIKNPHRKKPEKVYDERSFRYVPADRLTARLGLSEFDTKSPLIKKEIKPDKVVLPLCQHIGAPARPVVRTGDLVKKGDLLADIPDGAMGARIHASISGEVRVFEDSILIKSVGEAT</sequence>
<dbReference type="SUPFAM" id="SSF142984">
    <property type="entry name" value="Nqo1 middle domain-like"/>
    <property type="match status" value="1"/>
</dbReference>
<evidence type="ECO:0000259" key="8">
    <source>
        <dbReference type="PROSITE" id="PS51379"/>
    </source>
</evidence>
<dbReference type="EMBL" id="CP059066">
    <property type="protein sequence ID" value="QSQ08214.1"/>
    <property type="molecule type" value="Genomic_DNA"/>
</dbReference>
<evidence type="ECO:0000256" key="5">
    <source>
        <dbReference type="ARBA" id="ARBA00022982"/>
    </source>
</evidence>
<accession>A0A8A0RKI0</accession>
<dbReference type="SUPFAM" id="SSF46548">
    <property type="entry name" value="alpha-helical ferredoxin"/>
    <property type="match status" value="1"/>
</dbReference>
<name>A0A8A0RKI0_9FIRM</name>
<keyword evidence="6" id="KW-0408">Iron</keyword>
<dbReference type="PROSITE" id="PS00198">
    <property type="entry name" value="4FE4S_FER_1"/>
    <property type="match status" value="1"/>
</dbReference>
<evidence type="ECO:0000313" key="10">
    <source>
        <dbReference type="Proteomes" id="UP000662904"/>
    </source>
</evidence>
<dbReference type="Pfam" id="PF13375">
    <property type="entry name" value="RnfC_N"/>
    <property type="match status" value="1"/>
</dbReference>
<dbReference type="InterPro" id="IPR017900">
    <property type="entry name" value="4Fe4S_Fe_S_CS"/>
</dbReference>
<dbReference type="PIRSF" id="PIRSF036408">
    <property type="entry name" value="PduS_prd"/>
    <property type="match status" value="1"/>
</dbReference>
<dbReference type="GO" id="GO:0016020">
    <property type="term" value="C:membrane"/>
    <property type="evidence" value="ECO:0007669"/>
    <property type="project" value="InterPro"/>
</dbReference>
<evidence type="ECO:0000256" key="2">
    <source>
        <dbReference type="ARBA" id="ARBA00022485"/>
    </source>
</evidence>
<keyword evidence="10" id="KW-1185">Reference proteome</keyword>
<dbReference type="InterPro" id="IPR026902">
    <property type="entry name" value="RnfC_N"/>
</dbReference>
<dbReference type="Pfam" id="PF10531">
    <property type="entry name" value="SLBB"/>
    <property type="match status" value="1"/>
</dbReference>
<dbReference type="InterPro" id="IPR010208">
    <property type="entry name" value="Ion_transpt_RnfC/RsxC"/>
</dbReference>
<dbReference type="InterPro" id="IPR019554">
    <property type="entry name" value="Soluble_ligand-bd"/>
</dbReference>
<dbReference type="Pfam" id="PF13534">
    <property type="entry name" value="Fer4_17"/>
    <property type="match status" value="1"/>
</dbReference>
<dbReference type="GO" id="GO:0046872">
    <property type="term" value="F:metal ion binding"/>
    <property type="evidence" value="ECO:0007669"/>
    <property type="project" value="UniProtKB-KW"/>
</dbReference>
<keyword evidence="1" id="KW-0813">Transport</keyword>
<keyword evidence="5" id="KW-0249">Electron transport</keyword>
<organism evidence="9 10">
    <name type="scientific">Koleobacter methoxysyntrophicus</name>
    <dbReference type="NCBI Taxonomy" id="2751313"/>
    <lineage>
        <taxon>Bacteria</taxon>
        <taxon>Bacillati</taxon>
        <taxon>Bacillota</taxon>
        <taxon>Clostridia</taxon>
        <taxon>Koleobacterales</taxon>
        <taxon>Koleobacteraceae</taxon>
        <taxon>Koleobacter</taxon>
    </lineage>
</organism>
<dbReference type="InterPro" id="IPR017896">
    <property type="entry name" value="4Fe4S_Fe-S-bd"/>
</dbReference>
<dbReference type="GO" id="GO:0009055">
    <property type="term" value="F:electron transfer activity"/>
    <property type="evidence" value="ECO:0007669"/>
    <property type="project" value="InterPro"/>
</dbReference>